<reference evidence="1" key="1">
    <citation type="submission" date="2022-07" db="EMBL/GenBank/DDBJ databases">
        <title>Isolation, identification, and degradation of a PFOSA degrading strain from sewage treatment plant.</title>
        <authorList>
            <person name="Zhang L."/>
            <person name="Huo Y."/>
        </authorList>
    </citation>
    <scope>NUCLEOTIDE SEQUENCE</scope>
    <source>
        <strain evidence="1">C1</strain>
    </source>
</reference>
<keyword evidence="2" id="KW-1185">Reference proteome</keyword>
<dbReference type="Proteomes" id="UP001059844">
    <property type="component" value="Chromosome"/>
</dbReference>
<evidence type="ECO:0000313" key="1">
    <source>
        <dbReference type="EMBL" id="UUC44592.1"/>
    </source>
</evidence>
<dbReference type="EMBL" id="CP101751">
    <property type="protein sequence ID" value="UUC44592.1"/>
    <property type="molecule type" value="Genomic_DNA"/>
</dbReference>
<protein>
    <recommendedName>
        <fullName evidence="3">Twin-arginine translocation signal domain-containing protein</fullName>
    </recommendedName>
</protein>
<organism evidence="1 2">
    <name type="scientific">Flavobacterium cerinum</name>
    <dbReference type="NCBI Taxonomy" id="2502784"/>
    <lineage>
        <taxon>Bacteria</taxon>
        <taxon>Pseudomonadati</taxon>
        <taxon>Bacteroidota</taxon>
        <taxon>Flavobacteriia</taxon>
        <taxon>Flavobacteriales</taxon>
        <taxon>Flavobacteriaceae</taxon>
        <taxon>Flavobacterium</taxon>
    </lineage>
</organism>
<accession>A0ABY5IP27</accession>
<name>A0ABY5IP27_9FLAO</name>
<gene>
    <name evidence="1" type="ORF">NOX80_13230</name>
</gene>
<evidence type="ECO:0000313" key="2">
    <source>
        <dbReference type="Proteomes" id="UP001059844"/>
    </source>
</evidence>
<dbReference type="RefSeq" id="WP_256550272.1">
    <property type="nucleotide sequence ID" value="NZ_CP101751.1"/>
</dbReference>
<evidence type="ECO:0008006" key="3">
    <source>
        <dbReference type="Google" id="ProtNLM"/>
    </source>
</evidence>
<proteinExistence type="predicted"/>
<sequence>MNRRKFIKKTVLSSVLIGIGGTYVSCSTDSDYNIDSTDFELITKSIRKNKIFIVSSNNEKKVNNKLYYKNTLGTSRSIIVVGHIINTACVTQNMINNPNLRVKRYTDTHSIIEYNRPAEVKISENNTKHKLVCISEYNVLYKNFEIVQYTL</sequence>